<evidence type="ECO:0000256" key="8">
    <source>
        <dbReference type="ARBA" id="ARBA00022695"/>
    </source>
</evidence>
<evidence type="ECO:0000313" key="16">
    <source>
        <dbReference type="EMBL" id="MCI0183355.1"/>
    </source>
</evidence>
<evidence type="ECO:0000256" key="13">
    <source>
        <dbReference type="PIRNR" id="PIRNR004930"/>
    </source>
</evidence>
<dbReference type="Gene3D" id="3.90.870.10">
    <property type="entry name" value="DHBP synthase"/>
    <property type="match status" value="1"/>
</dbReference>
<feature type="binding site" evidence="14">
    <location>
        <position position="152"/>
    </location>
    <ligand>
        <name>ATP</name>
        <dbReference type="ChEBI" id="CHEBI:30616"/>
    </ligand>
</feature>
<dbReference type="EMBL" id="JALBUF010000004">
    <property type="protein sequence ID" value="MCI0183355.1"/>
    <property type="molecule type" value="Genomic_DNA"/>
</dbReference>
<dbReference type="Proteomes" id="UP001139263">
    <property type="component" value="Unassembled WGS sequence"/>
</dbReference>
<keyword evidence="17" id="KW-1185">Reference proteome</keyword>
<dbReference type="AlphaFoldDB" id="A0A9X2ADF5"/>
<dbReference type="PANTHER" id="PTHR17490:SF16">
    <property type="entry name" value="THREONYLCARBAMOYL-AMP SYNTHASE"/>
    <property type="match status" value="1"/>
</dbReference>
<dbReference type="InterPro" id="IPR005145">
    <property type="entry name" value="Sua5_C"/>
</dbReference>
<evidence type="ECO:0000256" key="12">
    <source>
        <dbReference type="ARBA" id="ARBA00048366"/>
    </source>
</evidence>
<comment type="similarity">
    <text evidence="2 13">Belongs to the SUA5 family.</text>
</comment>
<dbReference type="FunFam" id="3.90.870.10:FF:000009">
    <property type="entry name" value="Threonylcarbamoyl-AMP synthase, putative"/>
    <property type="match status" value="1"/>
</dbReference>
<sequence length="381" mass="41795">METDNGKQTILWQLATRRLVANTESDPRQQGSVSKEVERVIVRTLPLEELVRDAAQYLQRDELVAFPTETVYGLGANALSSKALQRVFAAKQRPLDNPLIAHISALTQLDDLTETVSPRILEIMKTFWPGPLSILLPARKELPHELTAGLPTVAVRMPNHALTLALIEAAGVPVAGPSANVSGRPSPTNAYHVLEDLSGKIAGIVDGGACSVGIESTVIEVSEKEIVILRPGAITPKDLARFGLSVRYDEHLIAQREVEVQPRSPGQKYRHYAPRGELRVISGRESRVIDYIQDEIEMAHEKGLRIALIGFEPHIGQLADCRYSFHSEVSGMAVHLYDALRTCDAQEIDVILAQGFDQSEAYFAVMNRLFKASGGTVITLT</sequence>
<comment type="caution">
    <text evidence="16">The sequence shown here is derived from an EMBL/GenBank/DDBJ whole genome shotgun (WGS) entry which is preliminary data.</text>
</comment>
<dbReference type="InterPro" id="IPR006070">
    <property type="entry name" value="Sua5-like_dom"/>
</dbReference>
<accession>A0A9X2ADF5</accession>
<gene>
    <name evidence="16" type="primary">ywlC</name>
    <name evidence="16" type="ORF">MM817_01632</name>
</gene>
<comment type="subcellular location">
    <subcellularLocation>
        <location evidence="1 13">Cytoplasm</location>
    </subcellularLocation>
</comment>
<protein>
    <recommendedName>
        <fullName evidence="4 13">Threonylcarbamoyl-AMP synthase</fullName>
        <shortName evidence="13">TC-AMP synthase</shortName>
        <ecNumber evidence="3 13">2.7.7.87</ecNumber>
    </recommendedName>
    <alternativeName>
        <fullName evidence="11 13">L-threonylcarbamoyladenylate synthase</fullName>
    </alternativeName>
</protein>
<keyword evidence="10 13" id="KW-0067">ATP-binding</keyword>
<evidence type="ECO:0000256" key="3">
    <source>
        <dbReference type="ARBA" id="ARBA00012584"/>
    </source>
</evidence>
<feature type="binding site" evidence="14">
    <location>
        <position position="93"/>
    </location>
    <ligand>
        <name>ATP</name>
        <dbReference type="ChEBI" id="CHEBI:30616"/>
    </ligand>
</feature>
<keyword evidence="9 13" id="KW-0547">Nucleotide-binding</keyword>
<keyword evidence="8 13" id="KW-0548">Nucleotidyltransferase</keyword>
<dbReference type="InterPro" id="IPR038385">
    <property type="entry name" value="Sua5/YwlC_C"/>
</dbReference>
<feature type="binding site" evidence="14">
    <location>
        <position position="230"/>
    </location>
    <ligand>
        <name>ATP</name>
        <dbReference type="ChEBI" id="CHEBI:30616"/>
    </ligand>
</feature>
<dbReference type="GO" id="GO:0006450">
    <property type="term" value="P:regulation of translational fidelity"/>
    <property type="evidence" value="ECO:0007669"/>
    <property type="project" value="TreeGrafter"/>
</dbReference>
<dbReference type="Gene3D" id="3.40.50.11030">
    <property type="entry name" value="Threonylcarbamoyl-AMP synthase, C-terminal domain"/>
    <property type="match status" value="1"/>
</dbReference>
<dbReference type="NCBIfam" id="TIGR00057">
    <property type="entry name" value="L-threonylcarbamoyladenylate synthase"/>
    <property type="match status" value="1"/>
</dbReference>
<evidence type="ECO:0000259" key="15">
    <source>
        <dbReference type="PROSITE" id="PS51163"/>
    </source>
</evidence>
<feature type="binding site" evidence="14">
    <location>
        <position position="186"/>
    </location>
    <ligand>
        <name>ATP</name>
        <dbReference type="ChEBI" id="CHEBI:30616"/>
    </ligand>
</feature>
<dbReference type="RefSeq" id="WP_241713549.1">
    <property type="nucleotide sequence ID" value="NZ_JALBUF010000004.1"/>
</dbReference>
<dbReference type="InterPro" id="IPR010923">
    <property type="entry name" value="T(6)A37_SUA5"/>
</dbReference>
<keyword evidence="5 13" id="KW-0963">Cytoplasm</keyword>
<dbReference type="PIRSF" id="PIRSF004930">
    <property type="entry name" value="Tln_factor_SUA5"/>
    <property type="match status" value="1"/>
</dbReference>
<evidence type="ECO:0000256" key="9">
    <source>
        <dbReference type="ARBA" id="ARBA00022741"/>
    </source>
</evidence>
<comment type="catalytic activity">
    <reaction evidence="12 13">
        <text>L-threonine + hydrogencarbonate + ATP = L-threonylcarbamoyladenylate + diphosphate + H2O</text>
        <dbReference type="Rhea" id="RHEA:36407"/>
        <dbReference type="ChEBI" id="CHEBI:15377"/>
        <dbReference type="ChEBI" id="CHEBI:17544"/>
        <dbReference type="ChEBI" id="CHEBI:30616"/>
        <dbReference type="ChEBI" id="CHEBI:33019"/>
        <dbReference type="ChEBI" id="CHEBI:57926"/>
        <dbReference type="ChEBI" id="CHEBI:73682"/>
        <dbReference type="EC" id="2.7.7.87"/>
    </reaction>
</comment>
<dbReference type="GO" id="GO:0000049">
    <property type="term" value="F:tRNA binding"/>
    <property type="evidence" value="ECO:0007669"/>
    <property type="project" value="TreeGrafter"/>
</dbReference>
<evidence type="ECO:0000256" key="7">
    <source>
        <dbReference type="ARBA" id="ARBA00022694"/>
    </source>
</evidence>
<evidence type="ECO:0000256" key="5">
    <source>
        <dbReference type="ARBA" id="ARBA00022490"/>
    </source>
</evidence>
<keyword evidence="7 13" id="KW-0819">tRNA processing</keyword>
<evidence type="ECO:0000256" key="2">
    <source>
        <dbReference type="ARBA" id="ARBA00007663"/>
    </source>
</evidence>
<dbReference type="GO" id="GO:0005737">
    <property type="term" value="C:cytoplasm"/>
    <property type="evidence" value="ECO:0007669"/>
    <property type="project" value="UniProtKB-SubCell"/>
</dbReference>
<dbReference type="GO" id="GO:0008033">
    <property type="term" value="P:tRNA processing"/>
    <property type="evidence" value="ECO:0007669"/>
    <property type="project" value="UniProtKB-KW"/>
</dbReference>
<feature type="binding site" evidence="14">
    <location>
        <position position="178"/>
    </location>
    <ligand>
        <name>ATP</name>
        <dbReference type="ChEBI" id="CHEBI:30616"/>
    </ligand>
</feature>
<dbReference type="PROSITE" id="PS51163">
    <property type="entry name" value="YRDC"/>
    <property type="match status" value="1"/>
</dbReference>
<evidence type="ECO:0000256" key="10">
    <source>
        <dbReference type="ARBA" id="ARBA00022840"/>
    </source>
</evidence>
<dbReference type="InterPro" id="IPR017945">
    <property type="entry name" value="DHBP_synth_RibB-like_a/b_dom"/>
</dbReference>
<evidence type="ECO:0000256" key="1">
    <source>
        <dbReference type="ARBA" id="ARBA00004496"/>
    </source>
</evidence>
<dbReference type="Pfam" id="PF03481">
    <property type="entry name" value="Sua5_C"/>
    <property type="match status" value="1"/>
</dbReference>
<evidence type="ECO:0000256" key="4">
    <source>
        <dbReference type="ARBA" id="ARBA00015492"/>
    </source>
</evidence>
<feature type="domain" description="YrdC-like" evidence="15">
    <location>
        <begin position="48"/>
        <end position="234"/>
    </location>
</feature>
<dbReference type="GO" id="GO:0061710">
    <property type="term" value="F:L-threonylcarbamoyladenylate synthase"/>
    <property type="evidence" value="ECO:0007669"/>
    <property type="project" value="UniProtKB-EC"/>
</dbReference>
<evidence type="ECO:0000256" key="11">
    <source>
        <dbReference type="ARBA" id="ARBA00029774"/>
    </source>
</evidence>
<proteinExistence type="inferred from homology"/>
<evidence type="ECO:0000256" key="14">
    <source>
        <dbReference type="PIRSR" id="PIRSR004930-1"/>
    </source>
</evidence>
<feature type="binding site" evidence="14">
    <location>
        <position position="156"/>
    </location>
    <ligand>
        <name>L-threonine</name>
        <dbReference type="ChEBI" id="CHEBI:57926"/>
    </ligand>
</feature>
<feature type="binding site" evidence="14">
    <location>
        <position position="216"/>
    </location>
    <ligand>
        <name>L-threonine</name>
        <dbReference type="ChEBI" id="CHEBI:57926"/>
    </ligand>
</feature>
<dbReference type="Pfam" id="PF01300">
    <property type="entry name" value="Sua5_yciO_yrdC"/>
    <property type="match status" value="1"/>
</dbReference>
<dbReference type="GO" id="GO:0003725">
    <property type="term" value="F:double-stranded RNA binding"/>
    <property type="evidence" value="ECO:0007669"/>
    <property type="project" value="UniProtKB-UniRule"/>
</dbReference>
<reference evidence="16" key="1">
    <citation type="submission" date="2022-03" db="EMBL/GenBank/DDBJ databases">
        <title>Draft Genome Sequence of Firmicute Strain S0AB, a Heterotrophic Iron/Sulfur-Oxidizing Extreme Acidophile.</title>
        <authorList>
            <person name="Vergara E."/>
            <person name="Pakostova E."/>
            <person name="Johnson D.B."/>
            <person name="Holmes D.S."/>
        </authorList>
    </citation>
    <scope>NUCLEOTIDE SEQUENCE</scope>
    <source>
        <strain evidence="16">S0AB</strain>
    </source>
</reference>
<name>A0A9X2ADF5_9BACL</name>
<dbReference type="InterPro" id="IPR050156">
    <property type="entry name" value="TC-AMP_synthase_SUA5"/>
</dbReference>
<evidence type="ECO:0000313" key="17">
    <source>
        <dbReference type="Proteomes" id="UP001139263"/>
    </source>
</evidence>
<feature type="binding site" evidence="14">
    <location>
        <position position="102"/>
    </location>
    <ligand>
        <name>L-threonine</name>
        <dbReference type="ChEBI" id="CHEBI:57926"/>
    </ligand>
</feature>
<dbReference type="EC" id="2.7.7.87" evidence="3 13"/>
<keyword evidence="6 13" id="KW-0808">Transferase</keyword>
<feature type="binding site" evidence="14">
    <location>
        <position position="70"/>
    </location>
    <ligand>
        <name>L-threonine</name>
        <dbReference type="ChEBI" id="CHEBI:57926"/>
    </ligand>
</feature>
<organism evidence="16 17">
    <name type="scientific">Sulfoacidibacillus ferrooxidans</name>
    <dbReference type="NCBI Taxonomy" id="2005001"/>
    <lineage>
        <taxon>Bacteria</taxon>
        <taxon>Bacillati</taxon>
        <taxon>Bacillota</taxon>
        <taxon>Bacilli</taxon>
        <taxon>Bacillales</taxon>
        <taxon>Alicyclobacillaceae</taxon>
        <taxon>Sulfoacidibacillus</taxon>
    </lineage>
</organism>
<comment type="function">
    <text evidence="13">Required for the formation of a threonylcarbamoyl group on adenosine at position 37 (t(6)A37) in tRNAs that read codons beginning with adenine.</text>
</comment>
<feature type="binding site" evidence="14">
    <location>
        <position position="97"/>
    </location>
    <ligand>
        <name>ATP</name>
        <dbReference type="ChEBI" id="CHEBI:30616"/>
    </ligand>
</feature>
<evidence type="ECO:0000256" key="6">
    <source>
        <dbReference type="ARBA" id="ARBA00022679"/>
    </source>
</evidence>
<feature type="binding site" evidence="14">
    <location>
        <position position="272"/>
    </location>
    <ligand>
        <name>ATP</name>
        <dbReference type="ChEBI" id="CHEBI:30616"/>
    </ligand>
</feature>
<dbReference type="SUPFAM" id="SSF55821">
    <property type="entry name" value="YrdC/RibB"/>
    <property type="match status" value="1"/>
</dbReference>
<dbReference type="GO" id="GO:0005524">
    <property type="term" value="F:ATP binding"/>
    <property type="evidence" value="ECO:0007669"/>
    <property type="project" value="UniProtKB-UniRule"/>
</dbReference>
<dbReference type="PANTHER" id="PTHR17490">
    <property type="entry name" value="SUA5"/>
    <property type="match status" value="1"/>
</dbReference>